<dbReference type="InterPro" id="IPR001387">
    <property type="entry name" value="Cro/C1-type_HTH"/>
</dbReference>
<dbReference type="Gene3D" id="1.10.260.40">
    <property type="entry name" value="lambda repressor-like DNA-binding domains"/>
    <property type="match status" value="1"/>
</dbReference>
<dbReference type="EMBL" id="MSIF01000014">
    <property type="protein sequence ID" value="OLF07744.1"/>
    <property type="molecule type" value="Genomic_DNA"/>
</dbReference>
<dbReference type="InterPro" id="IPR010982">
    <property type="entry name" value="Lambda_DNA-bd_dom_sf"/>
</dbReference>
<dbReference type="GO" id="GO:0003677">
    <property type="term" value="F:DNA binding"/>
    <property type="evidence" value="ECO:0007669"/>
    <property type="project" value="InterPro"/>
</dbReference>
<protein>
    <recommendedName>
        <fullName evidence="1">HTH cro/C1-type domain-containing protein</fullName>
    </recommendedName>
</protein>
<dbReference type="SUPFAM" id="SSF47413">
    <property type="entry name" value="lambda repressor-like DNA-binding domains"/>
    <property type="match status" value="1"/>
</dbReference>
<name>A0A7Z0WJQ2_9PSEU</name>
<dbReference type="OrthoDB" id="4292432at2"/>
<proteinExistence type="predicted"/>
<evidence type="ECO:0000259" key="1">
    <source>
        <dbReference type="PROSITE" id="PS50943"/>
    </source>
</evidence>
<dbReference type="AlphaFoldDB" id="A0A7Z0WJQ2"/>
<sequence>MTPEQARSMVFDRHRLKALRHAAGLSAAVFARTCGVAKVQAYSWENGRTKPTIDRLPVIVAALGLGRIDELFGPIDQAEAHAQTRCTAMTVVSRLSEQCRQDALIGSLFCSLHQGCGNGAE</sequence>
<keyword evidence="3" id="KW-1185">Reference proteome</keyword>
<reference evidence="2 3" key="1">
    <citation type="submission" date="2016-12" db="EMBL/GenBank/DDBJ databases">
        <title>The draft genome sequence of Actinophytocola xinjiangensis.</title>
        <authorList>
            <person name="Wang W."/>
            <person name="Yuan L."/>
        </authorList>
    </citation>
    <scope>NUCLEOTIDE SEQUENCE [LARGE SCALE GENOMIC DNA]</scope>
    <source>
        <strain evidence="2 3">CGMCC 4.4663</strain>
    </source>
</reference>
<gene>
    <name evidence="2" type="ORF">BLA60_25785</name>
</gene>
<dbReference type="RefSeq" id="WP_075135584.1">
    <property type="nucleotide sequence ID" value="NZ_MSIF01000014.1"/>
</dbReference>
<dbReference type="Proteomes" id="UP000185696">
    <property type="component" value="Unassembled WGS sequence"/>
</dbReference>
<evidence type="ECO:0000313" key="3">
    <source>
        <dbReference type="Proteomes" id="UP000185696"/>
    </source>
</evidence>
<dbReference type="PROSITE" id="PS50943">
    <property type="entry name" value="HTH_CROC1"/>
    <property type="match status" value="1"/>
</dbReference>
<dbReference type="SMART" id="SM00530">
    <property type="entry name" value="HTH_XRE"/>
    <property type="match status" value="1"/>
</dbReference>
<comment type="caution">
    <text evidence="2">The sequence shown here is derived from an EMBL/GenBank/DDBJ whole genome shotgun (WGS) entry which is preliminary data.</text>
</comment>
<evidence type="ECO:0000313" key="2">
    <source>
        <dbReference type="EMBL" id="OLF07744.1"/>
    </source>
</evidence>
<dbReference type="CDD" id="cd00093">
    <property type="entry name" value="HTH_XRE"/>
    <property type="match status" value="1"/>
</dbReference>
<feature type="domain" description="HTH cro/C1-type" evidence="1">
    <location>
        <begin position="16"/>
        <end position="71"/>
    </location>
</feature>
<accession>A0A7Z0WJQ2</accession>
<dbReference type="Pfam" id="PF13560">
    <property type="entry name" value="HTH_31"/>
    <property type="match status" value="1"/>
</dbReference>
<organism evidence="2 3">
    <name type="scientific">Actinophytocola xinjiangensis</name>
    <dbReference type="NCBI Taxonomy" id="485602"/>
    <lineage>
        <taxon>Bacteria</taxon>
        <taxon>Bacillati</taxon>
        <taxon>Actinomycetota</taxon>
        <taxon>Actinomycetes</taxon>
        <taxon>Pseudonocardiales</taxon>
        <taxon>Pseudonocardiaceae</taxon>
    </lineage>
</organism>